<dbReference type="InterPro" id="IPR029052">
    <property type="entry name" value="Metallo-depent_PP-like"/>
</dbReference>
<gene>
    <name evidence="9" type="primary">mggB</name>
    <name evidence="9" type="ORF">C7M51_00442</name>
</gene>
<dbReference type="InterPro" id="IPR006146">
    <property type="entry name" value="5'-Nucleotdase_CS"/>
</dbReference>
<evidence type="ECO:0000256" key="4">
    <source>
        <dbReference type="ARBA" id="ARBA00022741"/>
    </source>
</evidence>
<dbReference type="PRINTS" id="PR01607">
    <property type="entry name" value="APYRASEFAMLY"/>
</dbReference>
<dbReference type="SUPFAM" id="SSF56300">
    <property type="entry name" value="Metallo-dependent phosphatases"/>
    <property type="match status" value="1"/>
</dbReference>
<dbReference type="PANTHER" id="PTHR11575:SF46">
    <property type="entry name" value="PROTEIN USHA"/>
    <property type="match status" value="1"/>
</dbReference>
<dbReference type="GO" id="GO:0008768">
    <property type="term" value="F:UDP-sugar diphosphatase activity"/>
    <property type="evidence" value="ECO:0007669"/>
    <property type="project" value="TreeGrafter"/>
</dbReference>
<dbReference type="GO" id="GO:0046872">
    <property type="term" value="F:metal ion binding"/>
    <property type="evidence" value="ECO:0007669"/>
    <property type="project" value="UniProtKB-KW"/>
</dbReference>
<evidence type="ECO:0000256" key="2">
    <source>
        <dbReference type="ARBA" id="ARBA00022723"/>
    </source>
</evidence>
<dbReference type="FunFam" id="3.60.21.10:FF:000025">
    <property type="entry name" value="Protein UshA"/>
    <property type="match status" value="1"/>
</dbReference>
<dbReference type="Gene3D" id="3.60.21.10">
    <property type="match status" value="1"/>
</dbReference>
<evidence type="ECO:0000259" key="8">
    <source>
        <dbReference type="Pfam" id="PF02872"/>
    </source>
</evidence>
<dbReference type="Pfam" id="PF00149">
    <property type="entry name" value="Metallophos"/>
    <property type="match status" value="1"/>
</dbReference>
<name>A0A6P1PVU3_9GAMM</name>
<feature type="domain" description="Calcineurin-like phosphoesterase" evidence="7">
    <location>
        <begin position="64"/>
        <end position="282"/>
    </location>
</feature>
<dbReference type="InterPro" id="IPR008334">
    <property type="entry name" value="5'-Nucleotdase_C"/>
</dbReference>
<dbReference type="GO" id="GO:0008253">
    <property type="term" value="F:5'-nucleotidase activity"/>
    <property type="evidence" value="ECO:0007669"/>
    <property type="project" value="TreeGrafter"/>
</dbReference>
<keyword evidence="6" id="KW-1133">Transmembrane helix</keyword>
<dbReference type="SUPFAM" id="SSF55816">
    <property type="entry name" value="5'-nucleotidase (syn. UDP-sugar hydrolase), C-terminal domain"/>
    <property type="match status" value="1"/>
</dbReference>
<dbReference type="NCBIfam" id="NF007109">
    <property type="entry name" value="PRK09558.1"/>
    <property type="match status" value="1"/>
</dbReference>
<evidence type="ECO:0000313" key="10">
    <source>
        <dbReference type="Proteomes" id="UP000464053"/>
    </source>
</evidence>
<dbReference type="EC" id="3.1.3.-" evidence="9"/>
<sequence length="610" mass="67753">MWLREFYQQGAAFPLRRRGATKSESTRRTTLRFINTLIMGGILSLSLCSAQALAWEKGRVYKFTVLHTNDHHGRFWQNEQGEYGLAAQKTLVDTIRYDVQAHGGAVLILSGGDINTGVPESDLQDAEPDFRGMNLVGYDAMAIGNHEFDNPLSVLRQQQKWAKFPLLSANIYQKSSGERLFQPYALFNRMGLKIAVIGLTTDDTAKIGNPEYLTDIEFRSPTSEAKSVVEALRATEKPDVIIAATHMGHYDNGNHGSNAPGDVEMARALPAGYLDLIVGGHSQDPVCMAEDNQKQVDYVPGSPCRPDRQNGTWIVQAHEWGKYVGRADFTFRDGVLTLENYQLIPVNLKHKVKNSEGKDEWINYQPEIAPNSAMLKLLMPFQKKGEAQLGVQVGSVDERLEGDRNKVRFVQTNLARLMLMAQIERTKSDFAVMSGGGVRDSIAAGPISYKDVLKVQPFGNTLCQVEMKGSEVEKYLAVVANKQVDSGAYAQFANVSLVADGEGVSDIKINGEPLQADKVYRMATLSFNASGGDGYPAIDKLPSFVNTGFVDAEVLKQYIEQHSPLKAADYMPRGEIVYLSAAQKQERQQQQEKRRRSYPQMILAWLTGEE</sequence>
<accession>A0A6P1PVU3</accession>
<proteinExistence type="inferred from homology"/>
<comment type="similarity">
    <text evidence="1 5">Belongs to the 5'-nucleotidase family.</text>
</comment>
<feature type="domain" description="5'-Nucleotidase C-terminal" evidence="8">
    <location>
        <begin position="393"/>
        <end position="539"/>
    </location>
</feature>
<reference evidence="9 10" key="1">
    <citation type="submission" date="2018-03" db="EMBL/GenBank/DDBJ databases">
        <title>Pantoea intestinalis SRCM103226 isolated form the mealworm.</title>
        <authorList>
            <person name="Jeong D.-Y."/>
            <person name="Kim J.W."/>
        </authorList>
    </citation>
    <scope>NUCLEOTIDE SEQUENCE [LARGE SCALE GENOMIC DNA]</scope>
    <source>
        <strain evidence="9 10">SRCM103226</strain>
    </source>
</reference>
<feature type="transmembrane region" description="Helical" evidence="6">
    <location>
        <begin position="33"/>
        <end position="55"/>
    </location>
</feature>
<keyword evidence="10" id="KW-1185">Reference proteome</keyword>
<keyword evidence="2" id="KW-0479">Metal-binding</keyword>
<dbReference type="CDD" id="cd07405">
    <property type="entry name" value="MPP_UshA_N"/>
    <property type="match status" value="1"/>
</dbReference>
<organism evidence="9 10">
    <name type="scientific">Mixta intestinalis</name>
    <dbReference type="NCBI Taxonomy" id="1615494"/>
    <lineage>
        <taxon>Bacteria</taxon>
        <taxon>Pseudomonadati</taxon>
        <taxon>Pseudomonadota</taxon>
        <taxon>Gammaproteobacteria</taxon>
        <taxon>Enterobacterales</taxon>
        <taxon>Erwiniaceae</taxon>
        <taxon>Mixta</taxon>
    </lineage>
</organism>
<dbReference type="Proteomes" id="UP000464053">
    <property type="component" value="Chromosome"/>
</dbReference>
<dbReference type="GO" id="GO:0000166">
    <property type="term" value="F:nucleotide binding"/>
    <property type="evidence" value="ECO:0007669"/>
    <property type="project" value="UniProtKB-KW"/>
</dbReference>
<evidence type="ECO:0000259" key="7">
    <source>
        <dbReference type="Pfam" id="PF00149"/>
    </source>
</evidence>
<dbReference type="InterPro" id="IPR004843">
    <property type="entry name" value="Calcineurin-like_PHP"/>
</dbReference>
<evidence type="ECO:0000256" key="1">
    <source>
        <dbReference type="ARBA" id="ARBA00006654"/>
    </source>
</evidence>
<dbReference type="Pfam" id="PF02872">
    <property type="entry name" value="5_nucleotid_C"/>
    <property type="match status" value="1"/>
</dbReference>
<dbReference type="GO" id="GO:0030288">
    <property type="term" value="C:outer membrane-bounded periplasmic space"/>
    <property type="evidence" value="ECO:0007669"/>
    <property type="project" value="TreeGrafter"/>
</dbReference>
<protein>
    <submittedName>
        <fullName evidence="9">Mannosylglucosyl-3-phosphoglycerate phosphatase</fullName>
        <ecNumber evidence="9">3.1.3.-</ecNumber>
    </submittedName>
</protein>
<keyword evidence="5 9" id="KW-0378">Hydrolase</keyword>
<keyword evidence="3" id="KW-0732">Signal</keyword>
<evidence type="ECO:0000256" key="3">
    <source>
        <dbReference type="ARBA" id="ARBA00022729"/>
    </source>
</evidence>
<dbReference type="PANTHER" id="PTHR11575">
    <property type="entry name" value="5'-NUCLEOTIDASE-RELATED"/>
    <property type="match status" value="1"/>
</dbReference>
<dbReference type="EMBL" id="CP028271">
    <property type="protein sequence ID" value="QHM70182.1"/>
    <property type="molecule type" value="Genomic_DNA"/>
</dbReference>
<dbReference type="AlphaFoldDB" id="A0A6P1PVU3"/>
<evidence type="ECO:0000313" key="9">
    <source>
        <dbReference type="EMBL" id="QHM70182.1"/>
    </source>
</evidence>
<dbReference type="InterPro" id="IPR036907">
    <property type="entry name" value="5'-Nucleotdase_C_sf"/>
</dbReference>
<evidence type="ECO:0000256" key="5">
    <source>
        <dbReference type="RuleBase" id="RU362119"/>
    </source>
</evidence>
<dbReference type="Gene3D" id="3.90.780.10">
    <property type="entry name" value="5'-Nucleotidase, C-terminal domain"/>
    <property type="match status" value="1"/>
</dbReference>
<keyword evidence="6" id="KW-0812">Transmembrane</keyword>
<keyword evidence="4 5" id="KW-0547">Nucleotide-binding</keyword>
<evidence type="ECO:0000256" key="6">
    <source>
        <dbReference type="SAM" id="Phobius"/>
    </source>
</evidence>
<keyword evidence="6" id="KW-0472">Membrane</keyword>
<dbReference type="FunFam" id="3.90.780.10:FF:000003">
    <property type="entry name" value="Protein UshA"/>
    <property type="match status" value="1"/>
</dbReference>
<dbReference type="PROSITE" id="PS00786">
    <property type="entry name" value="5_NUCLEOTIDASE_2"/>
    <property type="match status" value="1"/>
</dbReference>
<dbReference type="InterPro" id="IPR006179">
    <property type="entry name" value="5_nucleotidase/apyrase"/>
</dbReference>
<dbReference type="KEGG" id="mint:C7M51_00442"/>
<dbReference type="GO" id="GO:0009166">
    <property type="term" value="P:nucleotide catabolic process"/>
    <property type="evidence" value="ECO:0007669"/>
    <property type="project" value="InterPro"/>
</dbReference>